<proteinExistence type="inferred from homology"/>
<keyword evidence="2" id="KW-0732">Signal</keyword>
<dbReference type="AlphaFoldDB" id="A0A0A0D7R1"/>
<dbReference type="GO" id="GO:0015288">
    <property type="term" value="F:porin activity"/>
    <property type="evidence" value="ECO:0007669"/>
    <property type="project" value="InterPro"/>
</dbReference>
<dbReference type="GO" id="GO:0008643">
    <property type="term" value="P:carbohydrate transport"/>
    <property type="evidence" value="ECO:0007669"/>
    <property type="project" value="InterPro"/>
</dbReference>
<dbReference type="Gene3D" id="2.40.160.180">
    <property type="entry name" value="Carbohydrate-selective porin OprB"/>
    <property type="match status" value="1"/>
</dbReference>
<name>A0A0A0D7R1_9PROT</name>
<feature type="signal peptide" evidence="2">
    <location>
        <begin position="1"/>
        <end position="24"/>
    </location>
</feature>
<dbReference type="InterPro" id="IPR038673">
    <property type="entry name" value="OprB_sf"/>
</dbReference>
<dbReference type="EMBL" id="JANX01000073">
    <property type="protein sequence ID" value="KGM34721.1"/>
    <property type="molecule type" value="Genomic_DNA"/>
</dbReference>
<dbReference type="PANTHER" id="PTHR37944">
    <property type="entry name" value="PORIN B"/>
    <property type="match status" value="1"/>
</dbReference>
<dbReference type="PANTHER" id="PTHR37944:SF1">
    <property type="entry name" value="PORIN B"/>
    <property type="match status" value="1"/>
</dbReference>
<dbReference type="InterPro" id="IPR052932">
    <property type="entry name" value="OprB_Porin"/>
</dbReference>
<accession>A0A0A0D7R1</accession>
<comment type="similarity">
    <text evidence="1 2">Belongs to the OprB family.</text>
</comment>
<evidence type="ECO:0000256" key="1">
    <source>
        <dbReference type="ARBA" id="ARBA00008769"/>
    </source>
</evidence>
<sequence length="433" mass="47375">MMSRLTLGLALLSASLAASGAALAEDAGSGKLTGDWGGLRTDLAKAGVDFQLGYTSELAYNAAGGTKDQLSYTDQLSFGATFDLDRLLGVHDAKIQLTITDRNGRNLSDDAHLGTLQQVQEVFGRGQTWRLTQFWYDQKYFSGLLDWKIGRLTVGEDFASFSCKFQNLTFCGSQPGNIVGNYWYNWPVSQWATRLKVNIEGVGYIQTGAYQMNPGFLNVTDAVLPNNPSGTTGVMIPVEFGWTPTLGPARLPGSYKFGAWYDTSTANDVFEDDDGNPEVLTGRPFKDRHGRYGAYINVLQQLTRPDPDDPARGLSVFLNASIADRRTSTIDDQVALGLIYTGPFDARPKDEIGVAFGRTHVNGRVARGQRLLNDSGLGPVAVQDAEYAFEVYYGLQATDWLMARPNIQYVRLPGGTRHNDDVVVVGLKTSIDF</sequence>
<dbReference type="GO" id="GO:0016020">
    <property type="term" value="C:membrane"/>
    <property type="evidence" value="ECO:0007669"/>
    <property type="project" value="InterPro"/>
</dbReference>
<evidence type="ECO:0000313" key="3">
    <source>
        <dbReference type="EMBL" id="KGM34721.1"/>
    </source>
</evidence>
<evidence type="ECO:0000256" key="2">
    <source>
        <dbReference type="RuleBase" id="RU363072"/>
    </source>
</evidence>
<organism evidence="3 4">
    <name type="scientific">Inquilinus limosus MP06</name>
    <dbReference type="NCBI Taxonomy" id="1398085"/>
    <lineage>
        <taxon>Bacteria</taxon>
        <taxon>Pseudomonadati</taxon>
        <taxon>Pseudomonadota</taxon>
        <taxon>Alphaproteobacteria</taxon>
        <taxon>Rhodospirillales</taxon>
        <taxon>Rhodospirillaceae</taxon>
        <taxon>Inquilinus</taxon>
    </lineage>
</organism>
<dbReference type="Proteomes" id="UP000029995">
    <property type="component" value="Unassembled WGS sequence"/>
</dbReference>
<reference evidence="3 4" key="1">
    <citation type="submission" date="2014-01" db="EMBL/GenBank/DDBJ databases">
        <title>Genome sequence determination for a cystic fibrosis isolate, Inquilinus limosus.</title>
        <authorList>
            <person name="Pino M."/>
            <person name="Di Conza J."/>
            <person name="Gutkind G."/>
        </authorList>
    </citation>
    <scope>NUCLEOTIDE SEQUENCE [LARGE SCALE GENOMIC DNA]</scope>
    <source>
        <strain evidence="3 4">MP06</strain>
    </source>
</reference>
<protein>
    <submittedName>
        <fullName evidence="3">Uncharacterized protein</fullName>
    </submittedName>
</protein>
<dbReference type="RefSeq" id="WP_034834357.1">
    <property type="nucleotide sequence ID" value="NZ_JANX01000073.1"/>
</dbReference>
<dbReference type="Pfam" id="PF04966">
    <property type="entry name" value="OprB"/>
    <property type="match status" value="1"/>
</dbReference>
<comment type="caution">
    <text evidence="3">The sequence shown here is derived from an EMBL/GenBank/DDBJ whole genome shotgun (WGS) entry which is preliminary data.</text>
</comment>
<gene>
    <name evidence="3" type="ORF">P409_08655</name>
</gene>
<evidence type="ECO:0000313" key="4">
    <source>
        <dbReference type="Proteomes" id="UP000029995"/>
    </source>
</evidence>
<feature type="chain" id="PRO_5007227572" evidence="2">
    <location>
        <begin position="25"/>
        <end position="433"/>
    </location>
</feature>
<dbReference type="InterPro" id="IPR007049">
    <property type="entry name" value="Carb-sel_porin_OprB"/>
</dbReference>